<dbReference type="Gene3D" id="3.40.50.2000">
    <property type="entry name" value="Glycogen Phosphorylase B"/>
    <property type="match status" value="4"/>
</dbReference>
<keyword evidence="2" id="KW-0808">Transferase</keyword>
<evidence type="ECO:0000256" key="2">
    <source>
        <dbReference type="ARBA" id="ARBA00022679"/>
    </source>
</evidence>
<keyword evidence="4" id="KW-1185">Reference proteome</keyword>
<protein>
    <recommendedName>
        <fullName evidence="5">UDP-glycosyltransferase</fullName>
    </recommendedName>
</protein>
<evidence type="ECO:0000256" key="1">
    <source>
        <dbReference type="ARBA" id="ARBA00009995"/>
    </source>
</evidence>
<dbReference type="PANTHER" id="PTHR48047">
    <property type="entry name" value="GLYCOSYLTRANSFERASE"/>
    <property type="match status" value="1"/>
</dbReference>
<dbReference type="InterPro" id="IPR002213">
    <property type="entry name" value="UDP_glucos_trans"/>
</dbReference>
<organism evidence="3 4">
    <name type="scientific">Rehmannia glutinosa</name>
    <name type="common">Chinese foxglove</name>
    <dbReference type="NCBI Taxonomy" id="99300"/>
    <lineage>
        <taxon>Eukaryota</taxon>
        <taxon>Viridiplantae</taxon>
        <taxon>Streptophyta</taxon>
        <taxon>Embryophyta</taxon>
        <taxon>Tracheophyta</taxon>
        <taxon>Spermatophyta</taxon>
        <taxon>Magnoliopsida</taxon>
        <taxon>eudicotyledons</taxon>
        <taxon>Gunneridae</taxon>
        <taxon>Pentapetalae</taxon>
        <taxon>asterids</taxon>
        <taxon>lamiids</taxon>
        <taxon>Lamiales</taxon>
        <taxon>Orobanchaceae</taxon>
        <taxon>Rehmannieae</taxon>
        <taxon>Rehmannia</taxon>
    </lineage>
</organism>
<reference evidence="3 4" key="1">
    <citation type="journal article" date="2021" name="Comput. Struct. Biotechnol. J.">
        <title>De novo genome assembly of the potent medicinal plant Rehmannia glutinosa using nanopore technology.</title>
        <authorList>
            <person name="Ma L."/>
            <person name="Dong C."/>
            <person name="Song C."/>
            <person name="Wang X."/>
            <person name="Zheng X."/>
            <person name="Niu Y."/>
            <person name="Chen S."/>
            <person name="Feng W."/>
        </authorList>
    </citation>
    <scope>NUCLEOTIDE SEQUENCE [LARGE SCALE GENOMIC DNA]</scope>
    <source>
        <strain evidence="3">DH-2019</strain>
    </source>
</reference>
<dbReference type="PANTHER" id="PTHR48047:SF182">
    <property type="entry name" value="GLYCOSYLTRANSFERASE"/>
    <property type="match status" value="1"/>
</dbReference>
<dbReference type="Proteomes" id="UP001318860">
    <property type="component" value="Unassembled WGS sequence"/>
</dbReference>
<sequence>MAKLLAKHGVSVTIVVTPLNAARSSSVIDRAVATGLSIRLLQIRFPAEAAGLPPGCESADCLPSYHFLRNFFAAINMLQQPLEEILIDLKPSPSCIICDKHISWTADTCNKFQIPRIIFDGMSCFAQLIMHRLYFSKIHETVSPSELFAVPDLPDKIEFTKLQLPGYFNPGSVDIGDFREQVWKTESQAYGVVVNTFKDLEKRYLDEYRKIKGGKVWSIGPLSLFSNDDLDRAERGNQASIDADQCLNWLDNREPGSVIYACLGSLSRLSPDQFVELASGLEISNHPFILVIKGGAKSEEIEKWILDSGFEERTKERGVLIRGGPHKVFTGLPMITWPIFAEQFLNEKLVVQILGTGVGVGARVVIHLGEEEKDENKVKRDEIKSAIEMVMDEGEKGCERRKRAKKVGEMAKRSMEEGGSSYLNIGMLIQEIAQLGNSKHGIE</sequence>
<gene>
    <name evidence="3" type="ORF">DH2020_026206</name>
</gene>
<dbReference type="SUPFAM" id="SSF53756">
    <property type="entry name" value="UDP-Glycosyltransferase/glycogen phosphorylase"/>
    <property type="match status" value="1"/>
</dbReference>
<dbReference type="EMBL" id="JABTTQ020000349">
    <property type="protein sequence ID" value="KAK6140071.1"/>
    <property type="molecule type" value="Genomic_DNA"/>
</dbReference>
<comment type="similarity">
    <text evidence="1">Belongs to the UDP-glycosyltransferase family.</text>
</comment>
<evidence type="ECO:0000313" key="4">
    <source>
        <dbReference type="Proteomes" id="UP001318860"/>
    </source>
</evidence>
<evidence type="ECO:0000313" key="3">
    <source>
        <dbReference type="EMBL" id="KAK6140071.1"/>
    </source>
</evidence>
<comment type="caution">
    <text evidence="3">The sequence shown here is derived from an EMBL/GenBank/DDBJ whole genome shotgun (WGS) entry which is preliminary data.</text>
</comment>
<accession>A0ABR0W0G5</accession>
<proteinExistence type="inferred from homology"/>
<dbReference type="CDD" id="cd03784">
    <property type="entry name" value="GT1_Gtf-like"/>
    <property type="match status" value="1"/>
</dbReference>
<name>A0ABR0W0G5_REHGL</name>
<evidence type="ECO:0008006" key="5">
    <source>
        <dbReference type="Google" id="ProtNLM"/>
    </source>
</evidence>